<keyword evidence="9 15" id="KW-0342">GTP-binding</keyword>
<keyword evidence="4 15" id="KW-0021">Allosteric enzyme</keyword>
<dbReference type="InterPro" id="IPR034332">
    <property type="entry name" value="Upp_B"/>
</dbReference>
<dbReference type="GO" id="GO:0005525">
    <property type="term" value="F:GTP binding"/>
    <property type="evidence" value="ECO:0007669"/>
    <property type="project" value="UniProtKB-KW"/>
</dbReference>
<dbReference type="InterPro" id="IPR000836">
    <property type="entry name" value="PRTase_dom"/>
</dbReference>
<evidence type="ECO:0000256" key="8">
    <source>
        <dbReference type="ARBA" id="ARBA00022842"/>
    </source>
</evidence>
<keyword evidence="8 15" id="KW-0460">Magnesium</keyword>
<dbReference type="NCBIfam" id="TIGR01091">
    <property type="entry name" value="upp"/>
    <property type="match status" value="1"/>
</dbReference>
<sequence>MPIHEIRHPLVRHKIGLMRDGDISTKKFRELTAELARLLAYEACQDFPLEAVTIEGWAGAVEVERIKGKKVTVVPILRAGLGMLDGVLDMMPSAKVSVVGIARDEETLLPAPYFEKFVGQLDARMALIIDPMLATGGSMVATVDMLKRKGCAHVRALVLVAAPEGIALMADRHPDVDIYTASIDSHLDAHGYIIPGLGDAGDKIFGTRHN</sequence>
<comment type="similarity">
    <text evidence="2 15">Belongs to the UPRTase family.</text>
</comment>
<dbReference type="CDD" id="cd06223">
    <property type="entry name" value="PRTases_typeI"/>
    <property type="match status" value="1"/>
</dbReference>
<dbReference type="EMBL" id="JAAYYV010000251">
    <property type="protein sequence ID" value="NLF54666.1"/>
    <property type="molecule type" value="Genomic_DNA"/>
</dbReference>
<evidence type="ECO:0000256" key="3">
    <source>
        <dbReference type="ARBA" id="ARBA00011894"/>
    </source>
</evidence>
<evidence type="ECO:0000259" key="16">
    <source>
        <dbReference type="Pfam" id="PF14681"/>
    </source>
</evidence>
<dbReference type="Proteomes" id="UP000536534">
    <property type="component" value="Unassembled WGS sequence"/>
</dbReference>
<comment type="catalytic activity">
    <reaction evidence="11 15">
        <text>UMP + diphosphate = 5-phospho-alpha-D-ribose 1-diphosphate + uracil</text>
        <dbReference type="Rhea" id="RHEA:13017"/>
        <dbReference type="ChEBI" id="CHEBI:17568"/>
        <dbReference type="ChEBI" id="CHEBI:33019"/>
        <dbReference type="ChEBI" id="CHEBI:57865"/>
        <dbReference type="ChEBI" id="CHEBI:58017"/>
        <dbReference type="EC" id="2.4.2.9"/>
    </reaction>
</comment>
<dbReference type="Pfam" id="PF14681">
    <property type="entry name" value="UPRTase"/>
    <property type="match status" value="1"/>
</dbReference>
<name>A0A7X7LXG2_9RHOO</name>
<dbReference type="GO" id="GO:0005737">
    <property type="term" value="C:cytoplasm"/>
    <property type="evidence" value="ECO:0007669"/>
    <property type="project" value="UniProtKB-ARBA"/>
</dbReference>
<dbReference type="FunFam" id="3.40.50.2020:FF:000003">
    <property type="entry name" value="Uracil phosphoribosyltransferase"/>
    <property type="match status" value="1"/>
</dbReference>
<dbReference type="AlphaFoldDB" id="A0A7X7LXG2"/>
<reference evidence="17 18" key="1">
    <citation type="journal article" date="2020" name="Biotechnol. Biofuels">
        <title>New insights from the biogas microbiome by comprehensive genome-resolved metagenomics of nearly 1600 species originating from multiple anaerobic digesters.</title>
        <authorList>
            <person name="Campanaro S."/>
            <person name="Treu L."/>
            <person name="Rodriguez-R L.M."/>
            <person name="Kovalovszki A."/>
            <person name="Ziels R.M."/>
            <person name="Maus I."/>
            <person name="Zhu X."/>
            <person name="Kougias P.G."/>
            <person name="Basile A."/>
            <person name="Luo G."/>
            <person name="Schluter A."/>
            <person name="Konstantinidis K.T."/>
            <person name="Angelidaki I."/>
        </authorList>
    </citation>
    <scope>NUCLEOTIDE SEQUENCE [LARGE SCALE GENOMIC DNA]</scope>
    <source>
        <strain evidence="17">AS06rmzACSIP_256</strain>
    </source>
</reference>
<evidence type="ECO:0000256" key="15">
    <source>
        <dbReference type="HAMAP-Rule" id="MF_01218"/>
    </source>
</evidence>
<keyword evidence="7 15" id="KW-0547">Nucleotide-binding</keyword>
<dbReference type="SUPFAM" id="SSF53271">
    <property type="entry name" value="PRTase-like"/>
    <property type="match status" value="1"/>
</dbReference>
<evidence type="ECO:0000313" key="18">
    <source>
        <dbReference type="Proteomes" id="UP000536534"/>
    </source>
</evidence>
<evidence type="ECO:0000256" key="12">
    <source>
        <dbReference type="ARBA" id="ARBA00056901"/>
    </source>
</evidence>
<proteinExistence type="inferred from homology"/>
<dbReference type="GO" id="GO:0044206">
    <property type="term" value="P:UMP salvage"/>
    <property type="evidence" value="ECO:0007669"/>
    <property type="project" value="UniProtKB-UniRule"/>
</dbReference>
<dbReference type="UniPathway" id="UPA00574">
    <property type="reaction ID" value="UER00636"/>
</dbReference>
<evidence type="ECO:0000256" key="7">
    <source>
        <dbReference type="ARBA" id="ARBA00022741"/>
    </source>
</evidence>
<feature type="binding site" evidence="15">
    <location>
        <position position="103"/>
    </location>
    <ligand>
        <name>5-phospho-alpha-D-ribose 1-diphosphate</name>
        <dbReference type="ChEBI" id="CHEBI:58017"/>
    </ligand>
</feature>
<dbReference type="Gene3D" id="3.40.50.2020">
    <property type="match status" value="1"/>
</dbReference>
<evidence type="ECO:0000256" key="6">
    <source>
        <dbReference type="ARBA" id="ARBA00022679"/>
    </source>
</evidence>
<feature type="binding site" evidence="15">
    <location>
        <position position="193"/>
    </location>
    <ligand>
        <name>uracil</name>
        <dbReference type="ChEBI" id="CHEBI:17568"/>
    </ligand>
</feature>
<keyword evidence="5 15" id="KW-0328">Glycosyltransferase</keyword>
<dbReference type="InterPro" id="IPR050054">
    <property type="entry name" value="UPRTase/APRTase"/>
</dbReference>
<organism evidence="17 18">
    <name type="scientific">Thauera phenolivorans</name>
    <dbReference type="NCBI Taxonomy" id="1792543"/>
    <lineage>
        <taxon>Bacteria</taxon>
        <taxon>Pseudomonadati</taxon>
        <taxon>Pseudomonadota</taxon>
        <taxon>Betaproteobacteria</taxon>
        <taxon>Rhodocyclales</taxon>
        <taxon>Zoogloeaceae</taxon>
        <taxon>Thauera</taxon>
    </lineage>
</organism>
<evidence type="ECO:0000256" key="10">
    <source>
        <dbReference type="ARBA" id="ARBA00031082"/>
    </source>
</evidence>
<evidence type="ECO:0000256" key="1">
    <source>
        <dbReference type="ARBA" id="ARBA00005180"/>
    </source>
</evidence>
<comment type="pathway">
    <text evidence="1 15">Pyrimidine metabolism; UMP biosynthesis via salvage pathway; UMP from uracil: step 1/1.</text>
</comment>
<feature type="domain" description="Phosphoribosyltransferase" evidence="16">
    <location>
        <begin position="7"/>
        <end position="207"/>
    </location>
</feature>
<dbReference type="PANTHER" id="PTHR32315">
    <property type="entry name" value="ADENINE PHOSPHORIBOSYLTRANSFERASE"/>
    <property type="match status" value="1"/>
</dbReference>
<dbReference type="GO" id="GO:0000287">
    <property type="term" value="F:magnesium ion binding"/>
    <property type="evidence" value="ECO:0007669"/>
    <property type="project" value="UniProtKB-UniRule"/>
</dbReference>
<evidence type="ECO:0000256" key="13">
    <source>
        <dbReference type="ARBA" id="ARBA00072146"/>
    </source>
</evidence>
<evidence type="ECO:0000256" key="5">
    <source>
        <dbReference type="ARBA" id="ARBA00022676"/>
    </source>
</evidence>
<comment type="caution">
    <text evidence="17">The sequence shown here is derived from an EMBL/GenBank/DDBJ whole genome shotgun (WGS) entry which is preliminary data.</text>
</comment>
<dbReference type="HAMAP" id="MF_01218_B">
    <property type="entry name" value="Upp_B"/>
    <property type="match status" value="1"/>
</dbReference>
<dbReference type="EC" id="2.4.2.9" evidence="3 15"/>
<gene>
    <name evidence="15 17" type="primary">upp</name>
    <name evidence="17" type="ORF">GX576_09795</name>
</gene>
<dbReference type="GO" id="GO:0004845">
    <property type="term" value="F:uracil phosphoribosyltransferase activity"/>
    <property type="evidence" value="ECO:0007669"/>
    <property type="project" value="UniProtKB-UniRule"/>
</dbReference>
<dbReference type="GO" id="GO:0006223">
    <property type="term" value="P:uracil salvage"/>
    <property type="evidence" value="ECO:0007669"/>
    <property type="project" value="InterPro"/>
</dbReference>
<feature type="binding site" evidence="15">
    <location>
        <begin position="198"/>
        <end position="200"/>
    </location>
    <ligand>
        <name>uracil</name>
        <dbReference type="ChEBI" id="CHEBI:17568"/>
    </ligand>
</feature>
<evidence type="ECO:0000256" key="14">
    <source>
        <dbReference type="ARBA" id="ARBA00079807"/>
    </source>
</evidence>
<evidence type="ECO:0000256" key="4">
    <source>
        <dbReference type="ARBA" id="ARBA00022533"/>
    </source>
</evidence>
<dbReference type="PANTHER" id="PTHR32315:SF4">
    <property type="entry name" value="URACIL PHOSPHORIBOSYLTRANSFERASE, CHLOROPLASTIC"/>
    <property type="match status" value="1"/>
</dbReference>
<feature type="binding site" evidence="15">
    <location>
        <position position="199"/>
    </location>
    <ligand>
        <name>5-phospho-alpha-D-ribose 1-diphosphate</name>
        <dbReference type="ChEBI" id="CHEBI:58017"/>
    </ligand>
</feature>
<accession>A0A7X7LXG2</accession>
<evidence type="ECO:0000256" key="2">
    <source>
        <dbReference type="ARBA" id="ARBA00009516"/>
    </source>
</evidence>
<comment type="cofactor">
    <cofactor evidence="15">
        <name>Mg(2+)</name>
        <dbReference type="ChEBI" id="CHEBI:18420"/>
    </cofactor>
    <text evidence="15">Binds 1 Mg(2+) ion per subunit. The magnesium is bound as Mg-PRPP.</text>
</comment>
<feature type="binding site" evidence="15">
    <location>
        <position position="78"/>
    </location>
    <ligand>
        <name>5-phospho-alpha-D-ribose 1-diphosphate</name>
        <dbReference type="ChEBI" id="CHEBI:58017"/>
    </ligand>
</feature>
<comment type="activity regulation">
    <text evidence="15">Allosterically activated by GTP.</text>
</comment>
<dbReference type="InterPro" id="IPR005765">
    <property type="entry name" value="UPRT"/>
</dbReference>
<evidence type="ECO:0000256" key="9">
    <source>
        <dbReference type="ARBA" id="ARBA00023134"/>
    </source>
</evidence>
<comment type="function">
    <text evidence="12 15">Catalyzes the conversion of uracil and 5-phospho-alpha-D-ribose 1-diphosphate (PRPP) to UMP and diphosphate.</text>
</comment>
<feature type="binding site" evidence="15">
    <location>
        <begin position="130"/>
        <end position="138"/>
    </location>
    <ligand>
        <name>5-phospho-alpha-D-ribose 1-diphosphate</name>
        <dbReference type="ChEBI" id="CHEBI:58017"/>
    </ligand>
</feature>
<evidence type="ECO:0000256" key="11">
    <source>
        <dbReference type="ARBA" id="ARBA00052919"/>
    </source>
</evidence>
<protein>
    <recommendedName>
        <fullName evidence="13 15">Uracil phosphoribosyltransferase</fullName>
        <ecNumber evidence="3 15">2.4.2.9</ecNumber>
    </recommendedName>
    <alternativeName>
        <fullName evidence="10 15">UMP pyrophosphorylase</fullName>
    </alternativeName>
    <alternativeName>
        <fullName evidence="14 15">UPRTase</fullName>
    </alternativeName>
</protein>
<dbReference type="InterPro" id="IPR029057">
    <property type="entry name" value="PRTase-like"/>
</dbReference>
<evidence type="ECO:0000313" key="17">
    <source>
        <dbReference type="EMBL" id="NLF54666.1"/>
    </source>
</evidence>
<keyword evidence="6 15" id="KW-0808">Transferase</keyword>
<dbReference type="NCBIfam" id="NF001097">
    <property type="entry name" value="PRK00129.1"/>
    <property type="match status" value="1"/>
</dbReference>